<sequence length="45" mass="4972">MVCSTNMSPNRKTGNSTCNTHNKLLVTIQAEMLLSDVDATIKLNY</sequence>
<organism evidence="1">
    <name type="scientific">Arundo donax</name>
    <name type="common">Giant reed</name>
    <name type="synonym">Donax arundinaceus</name>
    <dbReference type="NCBI Taxonomy" id="35708"/>
    <lineage>
        <taxon>Eukaryota</taxon>
        <taxon>Viridiplantae</taxon>
        <taxon>Streptophyta</taxon>
        <taxon>Embryophyta</taxon>
        <taxon>Tracheophyta</taxon>
        <taxon>Spermatophyta</taxon>
        <taxon>Magnoliopsida</taxon>
        <taxon>Liliopsida</taxon>
        <taxon>Poales</taxon>
        <taxon>Poaceae</taxon>
        <taxon>PACMAD clade</taxon>
        <taxon>Arundinoideae</taxon>
        <taxon>Arundineae</taxon>
        <taxon>Arundo</taxon>
    </lineage>
</organism>
<evidence type="ECO:0000313" key="1">
    <source>
        <dbReference type="EMBL" id="JAD84685.1"/>
    </source>
</evidence>
<proteinExistence type="predicted"/>
<reference evidence="1" key="2">
    <citation type="journal article" date="2015" name="Data Brief">
        <title>Shoot transcriptome of the giant reed, Arundo donax.</title>
        <authorList>
            <person name="Barrero R.A."/>
            <person name="Guerrero F.D."/>
            <person name="Moolhuijzen P."/>
            <person name="Goolsby J.A."/>
            <person name="Tidwell J."/>
            <person name="Bellgard S.E."/>
            <person name="Bellgard M.I."/>
        </authorList>
    </citation>
    <scope>NUCLEOTIDE SEQUENCE</scope>
    <source>
        <tissue evidence="1">Shoot tissue taken approximately 20 cm above the soil surface</tissue>
    </source>
</reference>
<dbReference type="EMBL" id="GBRH01213210">
    <property type="protein sequence ID" value="JAD84685.1"/>
    <property type="molecule type" value="Transcribed_RNA"/>
</dbReference>
<dbReference type="AlphaFoldDB" id="A0A0A9DGD9"/>
<name>A0A0A9DGD9_ARUDO</name>
<protein>
    <submittedName>
        <fullName evidence="1">Uncharacterized protein</fullName>
    </submittedName>
</protein>
<accession>A0A0A9DGD9</accession>
<reference evidence="1" key="1">
    <citation type="submission" date="2014-09" db="EMBL/GenBank/DDBJ databases">
        <authorList>
            <person name="Magalhaes I.L.F."/>
            <person name="Oliveira U."/>
            <person name="Santos F.R."/>
            <person name="Vidigal T.H.D.A."/>
            <person name="Brescovit A.D."/>
            <person name="Santos A.J."/>
        </authorList>
    </citation>
    <scope>NUCLEOTIDE SEQUENCE</scope>
    <source>
        <tissue evidence="1">Shoot tissue taken approximately 20 cm above the soil surface</tissue>
    </source>
</reference>